<dbReference type="SUPFAM" id="SSF88713">
    <property type="entry name" value="Glycoside hydrolase/deacetylase"/>
    <property type="match status" value="1"/>
</dbReference>
<reference evidence="4 5" key="1">
    <citation type="journal article" date="2018" name="Int. J. Syst. Evol. Microbiol.">
        <title>Methylomusa anaerophila gen. nov., sp. nov., an anaerobic methanol-utilizing bacterium isolated from a microbial fuel cell.</title>
        <authorList>
            <person name="Amano N."/>
            <person name="Yamamuro A."/>
            <person name="Miyahara M."/>
            <person name="Kouzuma A."/>
            <person name="Abe T."/>
            <person name="Watanabe K."/>
        </authorList>
    </citation>
    <scope>NUCLEOTIDE SEQUENCE [LARGE SCALE GENOMIC DNA]</scope>
    <source>
        <strain evidence="4 5">MMFC1</strain>
    </source>
</reference>
<dbReference type="InterPro" id="IPR051398">
    <property type="entry name" value="Polysacch_Deacetylase"/>
</dbReference>
<dbReference type="RefSeq" id="WP_126310124.1">
    <property type="nucleotide sequence ID" value="NZ_AP018449.1"/>
</dbReference>
<comment type="subcellular location">
    <subcellularLocation>
        <location evidence="1">Secreted</location>
    </subcellularLocation>
</comment>
<organism evidence="4 5">
    <name type="scientific">Methylomusa anaerophila</name>
    <dbReference type="NCBI Taxonomy" id="1930071"/>
    <lineage>
        <taxon>Bacteria</taxon>
        <taxon>Bacillati</taxon>
        <taxon>Bacillota</taxon>
        <taxon>Negativicutes</taxon>
        <taxon>Selenomonadales</taxon>
        <taxon>Sporomusaceae</taxon>
        <taxon>Methylomusa</taxon>
    </lineage>
</organism>
<dbReference type="InterPro" id="IPR002509">
    <property type="entry name" value="NODB_dom"/>
</dbReference>
<dbReference type="OrthoDB" id="9778320at2"/>
<dbReference type="CDD" id="cd10918">
    <property type="entry name" value="CE4_NodB_like_5s_6s"/>
    <property type="match status" value="1"/>
</dbReference>
<keyword evidence="5" id="KW-1185">Reference proteome</keyword>
<keyword evidence="4" id="KW-0378">Hydrolase</keyword>
<dbReference type="InterPro" id="IPR011330">
    <property type="entry name" value="Glyco_hydro/deAcase_b/a-brl"/>
</dbReference>
<proteinExistence type="predicted"/>
<dbReference type="EC" id="3.5.1.-" evidence="4"/>
<dbReference type="PANTHER" id="PTHR34216:SF3">
    <property type="entry name" value="POLY-BETA-1,6-N-ACETYL-D-GLUCOSAMINE N-DEACETYLASE"/>
    <property type="match status" value="1"/>
</dbReference>
<dbReference type="AlphaFoldDB" id="A0A348AQC3"/>
<protein>
    <submittedName>
        <fullName evidence="4">Poly-beta-1,6-N-acetyl-D-glucosamine N-deacetylase</fullName>
        <ecNumber evidence="4">3.5.1.-</ecNumber>
    </submittedName>
</protein>
<accession>A0A348AQC3</accession>
<gene>
    <name evidence="4" type="primary">icaB</name>
    <name evidence="4" type="ORF">MAMMFC1_03983</name>
</gene>
<dbReference type="KEGG" id="mana:MAMMFC1_03983"/>
<evidence type="ECO:0000313" key="4">
    <source>
        <dbReference type="EMBL" id="BBB93271.1"/>
    </source>
</evidence>
<dbReference type="Pfam" id="PF01522">
    <property type="entry name" value="Polysacc_deac_1"/>
    <property type="match status" value="1"/>
</dbReference>
<dbReference type="GO" id="GO:0005576">
    <property type="term" value="C:extracellular region"/>
    <property type="evidence" value="ECO:0007669"/>
    <property type="project" value="UniProtKB-SubCell"/>
</dbReference>
<dbReference type="PANTHER" id="PTHR34216">
    <property type="match status" value="1"/>
</dbReference>
<evidence type="ECO:0000256" key="1">
    <source>
        <dbReference type="ARBA" id="ARBA00004613"/>
    </source>
</evidence>
<dbReference type="Gene3D" id="3.20.20.370">
    <property type="entry name" value="Glycoside hydrolase/deacetylase"/>
    <property type="match status" value="1"/>
</dbReference>
<evidence type="ECO:0000259" key="3">
    <source>
        <dbReference type="PROSITE" id="PS51677"/>
    </source>
</evidence>
<dbReference type="GO" id="GO:0005975">
    <property type="term" value="P:carbohydrate metabolic process"/>
    <property type="evidence" value="ECO:0007669"/>
    <property type="project" value="InterPro"/>
</dbReference>
<sequence length="273" mass="31449">MIIRKIWLFLGGLIILIMLSSLVVRTTAVVAGHNHLLSHIPFELGDVPILNYHKIDSLNHSLSISPEEFKQQMAYLHDNGYTSIRPDQLMNYLNLGKPLPKKPVMITFDDGYLDNYTNAYPVLKKYGFIATIFLVTDLVGKDERFMNWEQVREMEKAGFIFGSHTVTHTPLTRLPREKIMEELTESRKEIERQLGQNPKYFAYPTGAYNLEIEELVKQAGYKAAFTIRYGQVGPGSEPYALERIPIFRQSQTFYSFLVRLKAAPILERFGIRN</sequence>
<dbReference type="EMBL" id="AP018449">
    <property type="protein sequence ID" value="BBB93271.1"/>
    <property type="molecule type" value="Genomic_DNA"/>
</dbReference>
<dbReference type="Proteomes" id="UP000276437">
    <property type="component" value="Chromosome"/>
</dbReference>
<feature type="domain" description="NodB homology" evidence="3">
    <location>
        <begin position="102"/>
        <end position="273"/>
    </location>
</feature>
<name>A0A348AQC3_9FIRM</name>
<keyword evidence="2" id="KW-0732">Signal</keyword>
<dbReference type="PROSITE" id="PS51677">
    <property type="entry name" value="NODB"/>
    <property type="match status" value="1"/>
</dbReference>
<dbReference type="GO" id="GO:0016810">
    <property type="term" value="F:hydrolase activity, acting on carbon-nitrogen (but not peptide) bonds"/>
    <property type="evidence" value="ECO:0007669"/>
    <property type="project" value="InterPro"/>
</dbReference>
<evidence type="ECO:0000256" key="2">
    <source>
        <dbReference type="ARBA" id="ARBA00022729"/>
    </source>
</evidence>
<evidence type="ECO:0000313" key="5">
    <source>
        <dbReference type="Proteomes" id="UP000276437"/>
    </source>
</evidence>